<evidence type="ECO:0000256" key="4">
    <source>
        <dbReference type="ARBA" id="ARBA00022801"/>
    </source>
</evidence>
<feature type="transmembrane region" description="Helical" evidence="7">
    <location>
        <begin position="70"/>
        <end position="94"/>
    </location>
</feature>
<dbReference type="OrthoDB" id="9813074at2"/>
<dbReference type="EMBL" id="CP003130">
    <property type="protein sequence ID" value="AEU39030.1"/>
    <property type="molecule type" value="Genomic_DNA"/>
</dbReference>
<sequence>MDHTAKTLPRQSSASRAPSPYTITYALIAINVLVFAAMVASGVSFTEPTALDVANWGGDFGPLTVGAHQWWRLLTSCFLHFGIIHIGFNMYVLFQIGPFIEMAFGRIRYLLIYFFAGLGGSLVSVWVHPMVVGAGASGAIFGLYGAVFGFLLRNRRSLDPAVTKSIAKSAGIFVLYNVVYGSITRTTDLSAHFGGLVTGFVVGMLLIRPRAMALAQPNPTSPTSE</sequence>
<dbReference type="eggNOG" id="COG0705">
    <property type="taxonomic scope" value="Bacteria"/>
</dbReference>
<gene>
    <name evidence="9" type="ordered locus">AciX8_4761</name>
</gene>
<feature type="domain" description="Peptidase S54 rhomboid" evidence="8">
    <location>
        <begin position="68"/>
        <end position="208"/>
    </location>
</feature>
<dbReference type="SUPFAM" id="SSF144091">
    <property type="entry name" value="Rhomboid-like"/>
    <property type="match status" value="1"/>
</dbReference>
<dbReference type="AlphaFoldDB" id="G8NXN5"/>
<dbReference type="InterPro" id="IPR022764">
    <property type="entry name" value="Peptidase_S54_rhomboid_dom"/>
</dbReference>
<dbReference type="Proteomes" id="UP000007113">
    <property type="component" value="Chromosome"/>
</dbReference>
<reference evidence="9 10" key="1">
    <citation type="submission" date="2011-11" db="EMBL/GenBank/DDBJ databases">
        <title>Complete sequence of Granulicella mallensis MP5ACTX8.</title>
        <authorList>
            <consortium name="US DOE Joint Genome Institute"/>
            <person name="Lucas S."/>
            <person name="Copeland A."/>
            <person name="Lapidus A."/>
            <person name="Cheng J.-F."/>
            <person name="Goodwin L."/>
            <person name="Pitluck S."/>
            <person name="Peters L."/>
            <person name="Lu M."/>
            <person name="Detter J.C."/>
            <person name="Han C."/>
            <person name="Tapia R."/>
            <person name="Land M."/>
            <person name="Hauser L."/>
            <person name="Kyrpides N."/>
            <person name="Ivanova N."/>
            <person name="Mikhailova N."/>
            <person name="Pagani I."/>
            <person name="Rawat S."/>
            <person name="Mannisto M."/>
            <person name="Haggblom M."/>
            <person name="Woyke T."/>
        </authorList>
    </citation>
    <scope>NUCLEOTIDE SEQUENCE [LARGE SCALE GENOMIC DNA]</scope>
    <source>
        <strain evidence="10">ATCC BAA-1857 / DSM 23137 / MP5ACTX8</strain>
    </source>
</reference>
<keyword evidence="6 7" id="KW-0472">Membrane</keyword>
<dbReference type="InterPro" id="IPR035952">
    <property type="entry name" value="Rhomboid-like_sf"/>
</dbReference>
<dbReference type="InterPro" id="IPR050925">
    <property type="entry name" value="Rhomboid_protease_S54"/>
</dbReference>
<keyword evidence="10" id="KW-1185">Reference proteome</keyword>
<evidence type="ECO:0000256" key="6">
    <source>
        <dbReference type="ARBA" id="ARBA00023136"/>
    </source>
</evidence>
<dbReference type="Gene3D" id="1.20.1540.10">
    <property type="entry name" value="Rhomboid-like"/>
    <property type="match status" value="1"/>
</dbReference>
<feature type="transmembrane region" description="Helical" evidence="7">
    <location>
        <begin position="165"/>
        <end position="183"/>
    </location>
</feature>
<organism evidence="9 10">
    <name type="scientific">Granulicella mallensis (strain ATCC BAA-1857 / DSM 23137 / MP5ACTX8)</name>
    <dbReference type="NCBI Taxonomy" id="682795"/>
    <lineage>
        <taxon>Bacteria</taxon>
        <taxon>Pseudomonadati</taxon>
        <taxon>Acidobacteriota</taxon>
        <taxon>Terriglobia</taxon>
        <taxon>Terriglobales</taxon>
        <taxon>Acidobacteriaceae</taxon>
        <taxon>Granulicella</taxon>
    </lineage>
</organism>
<dbReference type="KEGG" id="gma:AciX8_4761"/>
<keyword evidence="5 7" id="KW-1133">Transmembrane helix</keyword>
<keyword evidence="3 7" id="KW-0812">Transmembrane</keyword>
<dbReference type="STRING" id="682795.AciX8_4761"/>
<keyword evidence="4" id="KW-0378">Hydrolase</keyword>
<name>G8NXN5_GRAMM</name>
<evidence type="ECO:0000256" key="5">
    <source>
        <dbReference type="ARBA" id="ARBA00022989"/>
    </source>
</evidence>
<dbReference type="HOGENOM" id="CLU_055068_3_0_0"/>
<dbReference type="GO" id="GO:0004252">
    <property type="term" value="F:serine-type endopeptidase activity"/>
    <property type="evidence" value="ECO:0007669"/>
    <property type="project" value="InterPro"/>
</dbReference>
<comment type="subcellular location">
    <subcellularLocation>
        <location evidence="1">Membrane</location>
        <topology evidence="1">Multi-pass membrane protein</topology>
    </subcellularLocation>
</comment>
<dbReference type="GO" id="GO:0016020">
    <property type="term" value="C:membrane"/>
    <property type="evidence" value="ECO:0007669"/>
    <property type="project" value="UniProtKB-SubCell"/>
</dbReference>
<evidence type="ECO:0000256" key="1">
    <source>
        <dbReference type="ARBA" id="ARBA00004141"/>
    </source>
</evidence>
<comment type="similarity">
    <text evidence="2">Belongs to the peptidase S54 family.</text>
</comment>
<evidence type="ECO:0000313" key="10">
    <source>
        <dbReference type="Proteomes" id="UP000007113"/>
    </source>
</evidence>
<feature type="transmembrane region" description="Helical" evidence="7">
    <location>
        <begin position="106"/>
        <end position="127"/>
    </location>
</feature>
<evidence type="ECO:0000256" key="2">
    <source>
        <dbReference type="ARBA" id="ARBA00009045"/>
    </source>
</evidence>
<protein>
    <submittedName>
        <fullName evidence="9">Peptidase S54, rhomboid domain protein</fullName>
    </submittedName>
</protein>
<feature type="transmembrane region" description="Helical" evidence="7">
    <location>
        <begin position="21"/>
        <end position="43"/>
    </location>
</feature>
<proteinExistence type="inferred from homology"/>
<feature type="transmembrane region" description="Helical" evidence="7">
    <location>
        <begin position="133"/>
        <end position="153"/>
    </location>
</feature>
<dbReference type="RefSeq" id="WP_014267901.1">
    <property type="nucleotide sequence ID" value="NC_016631.1"/>
</dbReference>
<dbReference type="PANTHER" id="PTHR43731">
    <property type="entry name" value="RHOMBOID PROTEASE"/>
    <property type="match status" value="1"/>
</dbReference>
<evidence type="ECO:0000259" key="8">
    <source>
        <dbReference type="Pfam" id="PF01694"/>
    </source>
</evidence>
<evidence type="ECO:0000313" key="9">
    <source>
        <dbReference type="EMBL" id="AEU39030.1"/>
    </source>
</evidence>
<evidence type="ECO:0000256" key="7">
    <source>
        <dbReference type="SAM" id="Phobius"/>
    </source>
</evidence>
<evidence type="ECO:0000256" key="3">
    <source>
        <dbReference type="ARBA" id="ARBA00022692"/>
    </source>
</evidence>
<accession>G8NXN5</accession>
<dbReference type="Pfam" id="PF01694">
    <property type="entry name" value="Rhomboid"/>
    <property type="match status" value="1"/>
</dbReference>
<dbReference type="PANTHER" id="PTHR43731:SF14">
    <property type="entry name" value="PRESENILIN-ASSOCIATED RHOMBOID-LIKE PROTEIN, MITOCHONDRIAL"/>
    <property type="match status" value="1"/>
</dbReference>
<feature type="transmembrane region" description="Helical" evidence="7">
    <location>
        <begin position="189"/>
        <end position="207"/>
    </location>
</feature>